<evidence type="ECO:0000256" key="20">
    <source>
        <dbReference type="ARBA" id="ARBA00047852"/>
    </source>
</evidence>
<evidence type="ECO:0000256" key="18">
    <source>
        <dbReference type="ARBA" id="ARBA00032181"/>
    </source>
</evidence>
<comment type="pathway">
    <text evidence="3">Protein modification; protein glycosylation.</text>
</comment>
<dbReference type="GeneID" id="111600079"/>
<evidence type="ECO:0000256" key="12">
    <source>
        <dbReference type="ARBA" id="ARBA00023034"/>
    </source>
</evidence>
<evidence type="ECO:0000256" key="8">
    <source>
        <dbReference type="ARBA" id="ARBA00022692"/>
    </source>
</evidence>
<sequence>MFRLPHGSLTKILIVLLFVNILLLVKVYPPYKSVTNGSNTHPTSTYVQKTKATVPLNCPYHSDIGTQVTMSTLNLDHFISESNITKLTFANIDISYGRWDNQHKYKIKDFAVVGEQYTESSKISLICLATQSSVERLYSLPQVAANWIGPISVALFSAGNEEYIVLKYFVTNMKTFQDI</sequence>
<dbReference type="OrthoDB" id="6479716at2759"/>
<evidence type="ECO:0000256" key="16">
    <source>
        <dbReference type="ARBA" id="ARBA00030723"/>
    </source>
</evidence>
<keyword evidence="6" id="KW-0328">Glycosyltransferase</keyword>
<keyword evidence="13 21" id="KW-0472">Membrane</keyword>
<dbReference type="RefSeq" id="XP_023171787.1">
    <property type="nucleotide sequence ID" value="XM_023316019.2"/>
</dbReference>
<keyword evidence="10" id="KW-0735">Signal-anchor</keyword>
<feature type="transmembrane region" description="Helical" evidence="21">
    <location>
        <begin position="12"/>
        <end position="31"/>
    </location>
</feature>
<evidence type="ECO:0000256" key="19">
    <source>
        <dbReference type="ARBA" id="ARBA00033291"/>
    </source>
</evidence>
<evidence type="ECO:0000256" key="3">
    <source>
        <dbReference type="ARBA" id="ARBA00004922"/>
    </source>
</evidence>
<keyword evidence="11 21" id="KW-1133">Transmembrane helix</keyword>
<keyword evidence="8 21" id="KW-0812">Transmembrane</keyword>
<evidence type="ECO:0000256" key="13">
    <source>
        <dbReference type="ARBA" id="ARBA00023136"/>
    </source>
</evidence>
<dbReference type="PANTHER" id="PTHR46420:SF1">
    <property type="entry name" value="BETA-1,4-GLUCURONYLTRANSFERASE 1"/>
    <property type="match status" value="1"/>
</dbReference>
<evidence type="ECO:0000256" key="14">
    <source>
        <dbReference type="ARBA" id="ARBA00023180"/>
    </source>
</evidence>
<evidence type="ECO:0000256" key="9">
    <source>
        <dbReference type="ARBA" id="ARBA00022723"/>
    </source>
</evidence>
<evidence type="ECO:0000256" key="4">
    <source>
        <dbReference type="ARBA" id="ARBA00008539"/>
    </source>
</evidence>
<evidence type="ECO:0000256" key="21">
    <source>
        <dbReference type="SAM" id="Phobius"/>
    </source>
</evidence>
<evidence type="ECO:0000256" key="17">
    <source>
        <dbReference type="ARBA" id="ARBA00032175"/>
    </source>
</evidence>
<comment type="catalytic activity">
    <reaction evidence="20">
        <text>3-O-[beta-D-Xyl-(1-&gt;4)-Rib-ol-P-Rib-ol-P-3-beta-D-GalNAc-(1-&gt;3)-beta-D-GlcNAc-(1-&gt;4)-(O-6-P-alpha-D-Man)]-Thr-[protein] + UDP-alpha-D-glucuronate = 3-O-[beta-D-GlcA-(1-&gt;3)-beta-D-Xyl-(1-&gt;4)-Rib-ol-P-Rib-ol-P-3-beta-D-GalNAc-(1-&gt;3)-beta-D-GlcNAc-(1-&gt;4)-(O-6-P-alpha-D-Man)]-Thr-[protein] + UDP + H(+)</text>
        <dbReference type="Rhea" id="RHEA:46860"/>
        <dbReference type="Rhea" id="RHEA-COMP:15023"/>
        <dbReference type="Rhea" id="RHEA-COMP:17482"/>
        <dbReference type="ChEBI" id="CHEBI:15378"/>
        <dbReference type="ChEBI" id="CHEBI:58052"/>
        <dbReference type="ChEBI" id="CHEBI:58223"/>
        <dbReference type="ChEBI" id="CHEBI:142405"/>
        <dbReference type="ChEBI" id="CHEBI:177336"/>
    </reaction>
</comment>
<keyword evidence="7" id="KW-0808">Transferase</keyword>
<evidence type="ECO:0000256" key="7">
    <source>
        <dbReference type="ARBA" id="ARBA00022679"/>
    </source>
</evidence>
<dbReference type="GO" id="GO:0000139">
    <property type="term" value="C:Golgi membrane"/>
    <property type="evidence" value="ECO:0007669"/>
    <property type="project" value="UniProtKB-SubCell"/>
</dbReference>
<dbReference type="AlphaFoldDB" id="A0A6J1M4P0"/>
<dbReference type="GO" id="GO:0046872">
    <property type="term" value="F:metal ion binding"/>
    <property type="evidence" value="ECO:0007669"/>
    <property type="project" value="UniProtKB-KW"/>
</dbReference>
<keyword evidence="15" id="KW-0464">Manganese</keyword>
<keyword evidence="12" id="KW-0333">Golgi apparatus</keyword>
<dbReference type="GO" id="GO:0015020">
    <property type="term" value="F:glucuronosyltransferase activity"/>
    <property type="evidence" value="ECO:0007669"/>
    <property type="project" value="InterPro"/>
</dbReference>
<dbReference type="GO" id="GO:0035269">
    <property type="term" value="P:protein O-linked glycosylation via mannose"/>
    <property type="evidence" value="ECO:0007669"/>
    <property type="project" value="TreeGrafter"/>
</dbReference>
<dbReference type="InterPro" id="IPR043189">
    <property type="entry name" value="B4GAT1"/>
</dbReference>
<proteinExistence type="inferred from homology"/>
<organism evidence="22 23">
    <name type="scientific">Drosophila hydei</name>
    <name type="common">Fruit fly</name>
    <dbReference type="NCBI Taxonomy" id="7224"/>
    <lineage>
        <taxon>Eukaryota</taxon>
        <taxon>Metazoa</taxon>
        <taxon>Ecdysozoa</taxon>
        <taxon>Arthropoda</taxon>
        <taxon>Hexapoda</taxon>
        <taxon>Insecta</taxon>
        <taxon>Pterygota</taxon>
        <taxon>Neoptera</taxon>
        <taxon>Endopterygota</taxon>
        <taxon>Diptera</taxon>
        <taxon>Brachycera</taxon>
        <taxon>Muscomorpha</taxon>
        <taxon>Ephydroidea</taxon>
        <taxon>Drosophilidae</taxon>
        <taxon>Drosophila</taxon>
    </lineage>
</organism>
<evidence type="ECO:0000256" key="10">
    <source>
        <dbReference type="ARBA" id="ARBA00022968"/>
    </source>
</evidence>
<dbReference type="UniPathway" id="UPA00378"/>
<keyword evidence="9" id="KW-0479">Metal-binding</keyword>
<comment type="similarity">
    <text evidence="4">Belongs to the glycosyltransferase 49 family.</text>
</comment>
<evidence type="ECO:0000256" key="11">
    <source>
        <dbReference type="ARBA" id="ARBA00022989"/>
    </source>
</evidence>
<evidence type="ECO:0000256" key="15">
    <source>
        <dbReference type="ARBA" id="ARBA00023211"/>
    </source>
</evidence>
<dbReference type="PANTHER" id="PTHR46420">
    <property type="entry name" value="BETA-1,4-GLUCURONYLTRANSFERASE 1"/>
    <property type="match status" value="1"/>
</dbReference>
<accession>A0A6J1M4P0</accession>
<comment type="subcellular location">
    <subcellularLocation>
        <location evidence="2">Golgi apparatus membrane</location>
        <topology evidence="2">Single-pass type II membrane protein</topology>
    </subcellularLocation>
</comment>
<evidence type="ECO:0000256" key="6">
    <source>
        <dbReference type="ARBA" id="ARBA00022676"/>
    </source>
</evidence>
<reference evidence="23" key="1">
    <citation type="submission" date="2025-08" db="UniProtKB">
        <authorList>
            <consortium name="RefSeq"/>
        </authorList>
    </citation>
    <scope>IDENTIFICATION</scope>
    <source>
        <strain evidence="23">15085-1641.00</strain>
        <tissue evidence="23">Whole body</tissue>
    </source>
</reference>
<keyword evidence="14" id="KW-0325">Glycoprotein</keyword>
<keyword evidence="22" id="KW-1185">Reference proteome</keyword>
<evidence type="ECO:0000256" key="2">
    <source>
        <dbReference type="ARBA" id="ARBA00004323"/>
    </source>
</evidence>
<dbReference type="Proteomes" id="UP000504633">
    <property type="component" value="Unplaced"/>
</dbReference>
<evidence type="ECO:0000256" key="5">
    <source>
        <dbReference type="ARBA" id="ARBA00017962"/>
    </source>
</evidence>
<evidence type="ECO:0000313" key="23">
    <source>
        <dbReference type="RefSeq" id="XP_023171787.1"/>
    </source>
</evidence>
<dbReference type="Pfam" id="PF13896">
    <property type="entry name" value="Glyco_transf_49"/>
    <property type="match status" value="1"/>
</dbReference>
<evidence type="ECO:0000256" key="1">
    <source>
        <dbReference type="ARBA" id="ARBA00001936"/>
    </source>
</evidence>
<name>A0A6J1M4P0_DROHY</name>
<comment type="cofactor">
    <cofactor evidence="1">
        <name>Mn(2+)</name>
        <dbReference type="ChEBI" id="CHEBI:29035"/>
    </cofactor>
</comment>
<evidence type="ECO:0000313" key="22">
    <source>
        <dbReference type="Proteomes" id="UP000504633"/>
    </source>
</evidence>
<gene>
    <name evidence="23" type="primary">LOC111600079</name>
</gene>
<protein>
    <recommendedName>
        <fullName evidence="5">Beta-1,4-glucuronyltransferase 1</fullName>
    </recommendedName>
    <alternativeName>
        <fullName evidence="16">I-beta-1,3-N-acetylglucosaminyltransferase</fullName>
    </alternativeName>
    <alternativeName>
        <fullName evidence="19">N-acetyllactosaminide beta-1,3-N-acetylglucosaminyltransferase</fullName>
    </alternativeName>
    <alternativeName>
        <fullName evidence="17">Poly-N-acetyllactosamine extension enzyme</fullName>
    </alternativeName>
    <alternativeName>
        <fullName evidence="18">UDP-GlcNAc:betaGal beta-1,3-N-acetylglucosaminyltransferase 1</fullName>
    </alternativeName>
</protein>
<dbReference type="KEGG" id="dhe:111600079"/>